<accession>G3PRR7</accession>
<dbReference type="Bgee" id="ENSGACG00000015400">
    <property type="expression patterns" value="Expressed in telencephalon and 3 other cell types or tissues"/>
</dbReference>
<dbReference type="InParanoid" id="G3PRR7"/>
<reference evidence="1" key="2">
    <citation type="submission" date="2024-04" db="UniProtKB">
        <authorList>
            <consortium name="Ensembl"/>
        </authorList>
    </citation>
    <scope>IDENTIFICATION</scope>
</reference>
<dbReference type="Ensembl" id="ENSGACT00000020342.1">
    <property type="protein sequence ID" value="ENSGACP00000020303.1"/>
    <property type="gene ID" value="ENSGACG00000015400.1"/>
</dbReference>
<evidence type="ECO:0000313" key="1">
    <source>
        <dbReference type="Ensembl" id="ENSGACP00000020303.1"/>
    </source>
</evidence>
<sequence length="91" mass="10648">MLLPEDMALNTVGMYCYLRAVLLKTLGLQQWLCEDPLMTQEQDNSRFYSNFHLHNKSSRVFPIPLFQAVHMHKITLLSRCTATLRCLHCLH</sequence>
<proteinExistence type="predicted"/>
<protein>
    <submittedName>
        <fullName evidence="1">Uncharacterized protein</fullName>
    </submittedName>
</protein>
<name>G3PRR7_GASAC</name>
<dbReference type="AlphaFoldDB" id="G3PRR7"/>
<organism evidence="1">
    <name type="scientific">Gasterosteus aculeatus</name>
    <name type="common">Three-spined stickleback</name>
    <dbReference type="NCBI Taxonomy" id="69293"/>
    <lineage>
        <taxon>Eukaryota</taxon>
        <taxon>Metazoa</taxon>
        <taxon>Chordata</taxon>
        <taxon>Craniata</taxon>
        <taxon>Vertebrata</taxon>
        <taxon>Euteleostomi</taxon>
        <taxon>Actinopterygii</taxon>
        <taxon>Neopterygii</taxon>
        <taxon>Teleostei</taxon>
        <taxon>Neoteleostei</taxon>
        <taxon>Acanthomorphata</taxon>
        <taxon>Eupercaria</taxon>
        <taxon>Perciformes</taxon>
        <taxon>Cottioidei</taxon>
        <taxon>Gasterosteales</taxon>
        <taxon>Gasterosteidae</taxon>
        <taxon>Gasterosteus</taxon>
    </lineage>
</organism>
<reference evidence="1" key="1">
    <citation type="submission" date="2006-01" db="EMBL/GenBank/DDBJ databases">
        <authorList>
            <person name="Lindblad-Toh K."/>
            <person name="Mauceli E."/>
            <person name="Grabherr M."/>
            <person name="Chang J.L."/>
            <person name="Lander E.S."/>
        </authorList>
    </citation>
    <scope>NUCLEOTIDE SEQUENCE [LARGE SCALE GENOMIC DNA]</scope>
</reference>